<keyword evidence="4 13" id="KW-0963">Cytoplasm</keyword>
<evidence type="ECO:0000256" key="3">
    <source>
        <dbReference type="ARBA" id="ARBA00022448"/>
    </source>
</evidence>
<dbReference type="InterPro" id="IPR011989">
    <property type="entry name" value="ARM-like"/>
</dbReference>
<dbReference type="GO" id="GO:0006888">
    <property type="term" value="P:endoplasmic reticulum to Golgi vesicle-mediated transport"/>
    <property type="evidence" value="ECO:0007669"/>
    <property type="project" value="TreeGrafter"/>
</dbReference>
<evidence type="ECO:0000259" key="15">
    <source>
        <dbReference type="Pfam" id="PF08752"/>
    </source>
</evidence>
<dbReference type="PIRSF" id="PIRSF037093">
    <property type="entry name" value="Coatomer_gamma_subunit"/>
    <property type="match status" value="1"/>
</dbReference>
<feature type="domain" description="Clathrin/coatomer adaptor adaptin-like N-terminal" evidence="14">
    <location>
        <begin position="21"/>
        <end position="557"/>
    </location>
</feature>
<evidence type="ECO:0000256" key="13">
    <source>
        <dbReference type="PIRNR" id="PIRNR037093"/>
    </source>
</evidence>
<dbReference type="Gene3D" id="3.30.310.10">
    <property type="entry name" value="TATA-Binding Protein"/>
    <property type="match status" value="1"/>
</dbReference>
<dbReference type="Pfam" id="PF08752">
    <property type="entry name" value="COP-gamma_platf"/>
    <property type="match status" value="1"/>
</dbReference>
<comment type="subcellular location">
    <subcellularLocation>
        <location evidence="13">Cytoplasm</location>
    </subcellularLocation>
    <subcellularLocation>
        <location evidence="1 13">Golgi apparatus membrane</location>
        <topology evidence="1 13">Peripheral membrane protein</topology>
        <orientation evidence="1 13">Cytoplasmic side</orientation>
    </subcellularLocation>
    <subcellularLocation>
        <location evidence="13">Cytoplasmic vesicle</location>
        <location evidence="13">COPI-coated vesicle membrane</location>
        <topology evidence="13">Peripheral membrane protein</topology>
        <orientation evidence="13">Cytoplasmic side</orientation>
    </subcellularLocation>
</comment>
<evidence type="ECO:0000259" key="14">
    <source>
        <dbReference type="Pfam" id="PF01602"/>
    </source>
</evidence>
<feature type="domain" description="Coatomer subunit gamma C-terminal" evidence="16">
    <location>
        <begin position="803"/>
        <end position="917"/>
    </location>
</feature>
<dbReference type="FunFam" id="1.25.10.10:FF:000046">
    <property type="entry name" value="Coatomer subunit gamma"/>
    <property type="match status" value="1"/>
</dbReference>
<protein>
    <recommendedName>
        <fullName evidence="13">Coatomer subunit gamma</fullName>
    </recommendedName>
</protein>
<dbReference type="AlphaFoldDB" id="A0AA40F1U0"/>
<keyword evidence="3 13" id="KW-0813">Transport</keyword>
<dbReference type="InterPro" id="IPR013041">
    <property type="entry name" value="Clathrin_app_Ig-like_sf"/>
</dbReference>
<evidence type="ECO:0000256" key="4">
    <source>
        <dbReference type="ARBA" id="ARBA00022490"/>
    </source>
</evidence>
<dbReference type="InterPro" id="IPR016024">
    <property type="entry name" value="ARM-type_fold"/>
</dbReference>
<dbReference type="GO" id="GO:0005198">
    <property type="term" value="F:structural molecule activity"/>
    <property type="evidence" value="ECO:0007669"/>
    <property type="project" value="InterPro"/>
</dbReference>
<evidence type="ECO:0000256" key="2">
    <source>
        <dbReference type="ARBA" id="ARBA00010720"/>
    </source>
</evidence>
<dbReference type="GO" id="GO:0000139">
    <property type="term" value="C:Golgi membrane"/>
    <property type="evidence" value="ECO:0007669"/>
    <property type="project" value="UniProtKB-SubCell"/>
</dbReference>
<dbReference type="InterPro" id="IPR002553">
    <property type="entry name" value="Clathrin/coatomer_adapt-like_N"/>
</dbReference>
<reference evidence="17" key="1">
    <citation type="submission" date="2023-06" db="EMBL/GenBank/DDBJ databases">
        <title>Genome-scale phylogeny and comparative genomics of the fungal order Sordariales.</title>
        <authorList>
            <consortium name="Lawrence Berkeley National Laboratory"/>
            <person name="Hensen N."/>
            <person name="Bonometti L."/>
            <person name="Westerberg I."/>
            <person name="Brannstrom I.O."/>
            <person name="Guillou S."/>
            <person name="Cros-Aarteil S."/>
            <person name="Calhoun S."/>
            <person name="Haridas S."/>
            <person name="Kuo A."/>
            <person name="Mondo S."/>
            <person name="Pangilinan J."/>
            <person name="Riley R."/>
            <person name="LaButti K."/>
            <person name="Andreopoulos B."/>
            <person name="Lipzen A."/>
            <person name="Chen C."/>
            <person name="Yanf M."/>
            <person name="Daum C."/>
            <person name="Ng V."/>
            <person name="Clum A."/>
            <person name="Steindorff A."/>
            <person name="Ohm R."/>
            <person name="Martin F."/>
            <person name="Silar P."/>
            <person name="Natvig D."/>
            <person name="Lalanne C."/>
            <person name="Gautier V."/>
            <person name="Ament-velasquez S.L."/>
            <person name="Kruys A."/>
            <person name="Hutchinson M.I."/>
            <person name="Powell A.J."/>
            <person name="Barry K."/>
            <person name="Miller A.N."/>
            <person name="Grigoriev I.V."/>
            <person name="Debuchy R."/>
            <person name="Gladieux P."/>
            <person name="Thoren M.H."/>
            <person name="Johannesson H."/>
        </authorList>
    </citation>
    <scope>NUCLEOTIDE SEQUENCE</scope>
    <source>
        <strain evidence="17">SMH3187-1</strain>
    </source>
</reference>
<dbReference type="Pfam" id="PF01602">
    <property type="entry name" value="Adaptin_N"/>
    <property type="match status" value="1"/>
</dbReference>
<dbReference type="SUPFAM" id="SSF55711">
    <property type="entry name" value="Subdomain of clathrin and coatomer appendage domain"/>
    <property type="match status" value="1"/>
</dbReference>
<dbReference type="FunFam" id="1.25.10.10:FF:000071">
    <property type="entry name" value="Coatomer subunit gamma"/>
    <property type="match status" value="1"/>
</dbReference>
<dbReference type="PANTHER" id="PTHR10261:SF0">
    <property type="entry name" value="COATOMER SUBUNIT GAMMA-2"/>
    <property type="match status" value="1"/>
</dbReference>
<comment type="similarity">
    <text evidence="2 13">Belongs to the COPG family.</text>
</comment>
<dbReference type="PANTHER" id="PTHR10261">
    <property type="entry name" value="COATOMER SUBUNIT GAMMA"/>
    <property type="match status" value="1"/>
</dbReference>
<evidence type="ECO:0000256" key="8">
    <source>
        <dbReference type="ARBA" id="ARBA00022927"/>
    </source>
</evidence>
<keyword evidence="6" id="KW-0677">Repeat</keyword>
<dbReference type="InterPro" id="IPR009028">
    <property type="entry name" value="Coatomer/calthrin_app_sub_C"/>
</dbReference>
<proteinExistence type="inferred from homology"/>
<keyword evidence="9 13" id="KW-0333">Golgi apparatus</keyword>
<evidence type="ECO:0000256" key="5">
    <source>
        <dbReference type="ARBA" id="ARBA00022553"/>
    </source>
</evidence>
<evidence type="ECO:0000256" key="1">
    <source>
        <dbReference type="ARBA" id="ARBA00004255"/>
    </source>
</evidence>
<organism evidence="17 18">
    <name type="scientific">Schizothecium vesticola</name>
    <dbReference type="NCBI Taxonomy" id="314040"/>
    <lineage>
        <taxon>Eukaryota</taxon>
        <taxon>Fungi</taxon>
        <taxon>Dikarya</taxon>
        <taxon>Ascomycota</taxon>
        <taxon>Pezizomycotina</taxon>
        <taxon>Sordariomycetes</taxon>
        <taxon>Sordariomycetidae</taxon>
        <taxon>Sordariales</taxon>
        <taxon>Schizotheciaceae</taxon>
        <taxon>Schizothecium</taxon>
    </lineage>
</organism>
<dbReference type="GO" id="GO:0005793">
    <property type="term" value="C:endoplasmic reticulum-Golgi intermediate compartment"/>
    <property type="evidence" value="ECO:0007669"/>
    <property type="project" value="TreeGrafter"/>
</dbReference>
<evidence type="ECO:0000256" key="9">
    <source>
        <dbReference type="ARBA" id="ARBA00023034"/>
    </source>
</evidence>
<keyword evidence="18" id="KW-1185">Reference proteome</keyword>
<dbReference type="InterPro" id="IPR032154">
    <property type="entry name" value="Coatomer_g_Cpla"/>
</dbReference>
<dbReference type="FunFam" id="2.60.40.1480:FF:000001">
    <property type="entry name" value="Coatomer subunit gamma"/>
    <property type="match status" value="1"/>
</dbReference>
<dbReference type="InterPro" id="IPR017106">
    <property type="entry name" value="Coatomer_gsu"/>
</dbReference>
<dbReference type="GO" id="GO:0009306">
    <property type="term" value="P:protein secretion"/>
    <property type="evidence" value="ECO:0007669"/>
    <property type="project" value="TreeGrafter"/>
</dbReference>
<keyword evidence="5" id="KW-0597">Phosphoprotein</keyword>
<dbReference type="EMBL" id="JAUKUD010000003">
    <property type="protein sequence ID" value="KAK0749633.1"/>
    <property type="molecule type" value="Genomic_DNA"/>
</dbReference>
<keyword evidence="8 13" id="KW-0653">Protein transport</keyword>
<evidence type="ECO:0000256" key="6">
    <source>
        <dbReference type="ARBA" id="ARBA00022737"/>
    </source>
</evidence>
<evidence type="ECO:0000256" key="7">
    <source>
        <dbReference type="ARBA" id="ARBA00022892"/>
    </source>
</evidence>
<sequence length="918" mass="101069">MNYGKKDEDADTGLVKIDRTQVFQEARLFNSSPIQPRRCRILLTKIALLLYTGEKFPTNEATTLFFGISKLFQNKDASLRQMVHLVIKELASSAEDIIMVTSTIMKDTGGSTDVIFRPNAIRALCRIIDATTVQSIERVMKTAIVDKNPSVSSAALVSSYHLLPIARDVVRRWQSETQEAAASVKSSGGFSLGFSSSSANLPVNNSTMTQYHAIGLLYQMRSHDRMALVKMVQQFGAAGAVKNPAAIVMLVRLAAQLAEEDPQLRKPMMTLLDGWLRHKSEMVNFEAAKAICDMRDVTDAEVSQAVHVLQLFLTSPRAVTKFAALRILHNFASFKPQAVNVCNPDIETLISNSNRSIATFAITTLLKTGNEASVDRLMKQISGFMSEITDEFKITIVEAIRTLCLKFPSKQAGMLQFLSGILRDEGGYEFKRAVVESMFDLIKFVPDSKEDALAHLCEFIEDCEFTKLSVRILHLLGLEGPKTPQPTKYVRYIYNRVVLENAIVRAAAVTALAKFGVGQKDPEVKRSVEVLLTRCLDDVDDEVRDRAALNLRLMKEEDELATRFVNNADTMFSLPFFERELVSYVTSEDKSAFQVPFDISKIPVVTREQADAEDRTKKLTATTASLKPPKVGPAKTIQTGAEAAASASAAAQKYVQELMQIPEVKEFGNVLKSSPLVELTESETEYVVSVVKHIFKEHIVLQYEIKNTLPDTVLENVSVVAAPSDEDELEEVFIIQAEKLASDVPGKVYVAFHKVNGEGSFPVSTFSNILKFTSKEIDPTTNEPEESGYDDEYEVAEFDLSGSDYVIPTFAGNFAHIWEQVGASGEEAEETLQLSGVKSIADATEQLAKTLSLQPLEGTDVPVNQTTHTLKLLGKTVSGGRVVANIRMAYSSKSGVTTKITVRSEEEGVAALVVGSVA</sequence>
<comment type="caution">
    <text evidence="17">The sequence shown here is derived from an EMBL/GenBank/DDBJ whole genome shotgun (WGS) entry which is preliminary data.</text>
</comment>
<dbReference type="GO" id="GO:0005783">
    <property type="term" value="C:endoplasmic reticulum"/>
    <property type="evidence" value="ECO:0007669"/>
    <property type="project" value="TreeGrafter"/>
</dbReference>
<gene>
    <name evidence="17" type="ORF">B0T18DRAFT_322453</name>
</gene>
<keyword evidence="7 13" id="KW-0931">ER-Golgi transport</keyword>
<dbReference type="GO" id="GO:0030126">
    <property type="term" value="C:COPI vesicle coat"/>
    <property type="evidence" value="ECO:0007669"/>
    <property type="project" value="InterPro"/>
</dbReference>
<dbReference type="GO" id="GO:0006891">
    <property type="term" value="P:intra-Golgi vesicle-mediated transport"/>
    <property type="evidence" value="ECO:0007669"/>
    <property type="project" value="TreeGrafter"/>
</dbReference>
<dbReference type="InterPro" id="IPR013040">
    <property type="entry name" value="Coatomer_gsu_app_Ig-like_dom"/>
</dbReference>
<comment type="function">
    <text evidence="12 13">The coatomer is a cytosolic protein complex that binds to dilysine motifs and reversibly associates with Golgi non-clathrin-coated vesicles, which further mediate biosynthetic protein transport from the ER, via the Golgi up to the trans Golgi network. Coatomer complex is required for budding from Golgi membranes, and is essential for the retrograde Golgi-to-ER transport of dilysine-tagged proteins.</text>
</comment>
<accession>A0AA40F1U0</accession>
<name>A0AA40F1U0_9PEZI</name>
<comment type="subunit">
    <text evidence="13">Oligomeric complex.</text>
</comment>
<dbReference type="FunFam" id="3.30.310.10:FF:000008">
    <property type="entry name" value="Coatomer subunit gamma"/>
    <property type="match status" value="1"/>
</dbReference>
<evidence type="ECO:0000313" key="18">
    <source>
        <dbReference type="Proteomes" id="UP001172155"/>
    </source>
</evidence>
<dbReference type="GO" id="GO:0006886">
    <property type="term" value="P:intracellular protein transport"/>
    <property type="evidence" value="ECO:0007669"/>
    <property type="project" value="InterPro"/>
</dbReference>
<dbReference type="InterPro" id="IPR037067">
    <property type="entry name" value="Coatomer_gsu_app_sf"/>
</dbReference>
<evidence type="ECO:0000256" key="11">
    <source>
        <dbReference type="ARBA" id="ARBA00023329"/>
    </source>
</evidence>
<dbReference type="Gene3D" id="2.60.40.1480">
    <property type="entry name" value="Coatomer, gamma subunit, appendage domain"/>
    <property type="match status" value="1"/>
</dbReference>
<feature type="domain" description="Coatomer gamma subunit appendage Ig-like subdomain" evidence="15">
    <location>
        <begin position="652"/>
        <end position="800"/>
    </location>
</feature>
<dbReference type="Proteomes" id="UP001172155">
    <property type="component" value="Unassembled WGS sequence"/>
</dbReference>
<dbReference type="Gene3D" id="1.25.10.10">
    <property type="entry name" value="Leucine-rich Repeat Variant"/>
    <property type="match status" value="2"/>
</dbReference>
<evidence type="ECO:0000259" key="16">
    <source>
        <dbReference type="Pfam" id="PF16381"/>
    </source>
</evidence>
<dbReference type="SUPFAM" id="SSF48371">
    <property type="entry name" value="ARM repeat"/>
    <property type="match status" value="1"/>
</dbReference>
<keyword evidence="10 13" id="KW-0472">Membrane</keyword>
<evidence type="ECO:0000313" key="17">
    <source>
        <dbReference type="EMBL" id="KAK0749633.1"/>
    </source>
</evidence>
<dbReference type="SUPFAM" id="SSF49348">
    <property type="entry name" value="Clathrin adaptor appendage domain"/>
    <property type="match status" value="1"/>
</dbReference>
<dbReference type="InterPro" id="IPR012295">
    <property type="entry name" value="TBP_dom_sf"/>
</dbReference>
<dbReference type="Pfam" id="PF16381">
    <property type="entry name" value="Coatomer_g_Cpla"/>
    <property type="match status" value="1"/>
</dbReference>
<evidence type="ECO:0000256" key="10">
    <source>
        <dbReference type="ARBA" id="ARBA00023136"/>
    </source>
</evidence>
<evidence type="ECO:0000256" key="12">
    <source>
        <dbReference type="ARBA" id="ARBA00025536"/>
    </source>
</evidence>
<keyword evidence="11 13" id="KW-0968">Cytoplasmic vesicle</keyword>